<sequence>MRLESGEARNRLVRARVARLATASPDGVPHLVPVTFALLGDDVLTFAVDHKPKRGHDLRRLRNIAANPAVTVLADAYAEDWSTLWWTRADGTATQCAPGEAGHREAVDALTAKYPQYARRPPSATIVLIRVQAWSGWAGSG</sequence>
<dbReference type="OrthoDB" id="9812086at2"/>
<gene>
    <name evidence="3" type="ORF">CFN78_11470</name>
</gene>
<evidence type="ECO:0000259" key="2">
    <source>
        <dbReference type="Pfam" id="PF01243"/>
    </source>
</evidence>
<dbReference type="PANTHER" id="PTHR35176">
    <property type="entry name" value="HEME OXYGENASE HI_0854-RELATED"/>
    <property type="match status" value="1"/>
</dbReference>
<organism evidence="3 4">
    <name type="scientific">Amycolatopsis antarctica</name>
    <dbReference type="NCBI Taxonomy" id="1854586"/>
    <lineage>
        <taxon>Bacteria</taxon>
        <taxon>Bacillati</taxon>
        <taxon>Actinomycetota</taxon>
        <taxon>Actinomycetes</taxon>
        <taxon>Pseudonocardiales</taxon>
        <taxon>Pseudonocardiaceae</taxon>
        <taxon>Amycolatopsis</taxon>
    </lineage>
</organism>
<dbReference type="Proteomes" id="UP000242444">
    <property type="component" value="Unassembled WGS sequence"/>
</dbReference>
<proteinExistence type="predicted"/>
<dbReference type="EMBL" id="NKYE01000006">
    <property type="protein sequence ID" value="OZM72879.1"/>
    <property type="molecule type" value="Genomic_DNA"/>
</dbReference>
<dbReference type="InParanoid" id="A0A263D3T9"/>
<protein>
    <submittedName>
        <fullName evidence="3">PPOX class F420-dependent oxidoreductase</fullName>
    </submittedName>
</protein>
<reference evidence="3 4" key="1">
    <citation type="submission" date="2017-07" db="EMBL/GenBank/DDBJ databases">
        <title>Amycolatopsis antarcticus sp. nov., isolated from the surface of an Antarcticus brown macroalga.</title>
        <authorList>
            <person name="Wang J."/>
            <person name="Leiva S."/>
            <person name="Huang J."/>
            <person name="Huang Y."/>
        </authorList>
    </citation>
    <scope>NUCLEOTIDE SEQUENCE [LARGE SCALE GENOMIC DNA]</scope>
    <source>
        <strain evidence="3 4">AU-G6</strain>
    </source>
</reference>
<dbReference type="InterPro" id="IPR011576">
    <property type="entry name" value="Pyridox_Oxase_N"/>
</dbReference>
<dbReference type="PANTHER" id="PTHR35176:SF2">
    <property type="entry name" value="F420H(2)-DEPENDENT REDUCTASE RV1155"/>
    <property type="match status" value="1"/>
</dbReference>
<evidence type="ECO:0000313" key="4">
    <source>
        <dbReference type="Proteomes" id="UP000242444"/>
    </source>
</evidence>
<dbReference type="InterPro" id="IPR012349">
    <property type="entry name" value="Split_barrel_FMN-bd"/>
</dbReference>
<keyword evidence="1" id="KW-0560">Oxidoreductase</keyword>
<keyword evidence="4" id="KW-1185">Reference proteome</keyword>
<dbReference type="NCBIfam" id="TIGR03668">
    <property type="entry name" value="Rv0121_F420"/>
    <property type="match status" value="1"/>
</dbReference>
<dbReference type="InterPro" id="IPR052019">
    <property type="entry name" value="F420H2_bilvrd_red/Heme_oxyg"/>
</dbReference>
<dbReference type="GO" id="GO:0005829">
    <property type="term" value="C:cytosol"/>
    <property type="evidence" value="ECO:0007669"/>
    <property type="project" value="TreeGrafter"/>
</dbReference>
<dbReference type="GO" id="GO:0070967">
    <property type="term" value="F:coenzyme F420 binding"/>
    <property type="evidence" value="ECO:0007669"/>
    <property type="project" value="TreeGrafter"/>
</dbReference>
<dbReference type="AlphaFoldDB" id="A0A263D3T9"/>
<comment type="caution">
    <text evidence="3">The sequence shown here is derived from an EMBL/GenBank/DDBJ whole genome shotgun (WGS) entry which is preliminary data.</text>
</comment>
<dbReference type="InterPro" id="IPR019967">
    <property type="entry name" value="F420-dep_enz_PPOX_Rv0121"/>
</dbReference>
<accession>A0A263D3T9</accession>
<evidence type="ECO:0000256" key="1">
    <source>
        <dbReference type="ARBA" id="ARBA00023002"/>
    </source>
</evidence>
<dbReference type="Pfam" id="PF01243">
    <property type="entry name" value="PNPOx_N"/>
    <property type="match status" value="1"/>
</dbReference>
<feature type="domain" description="Pyridoxamine 5'-phosphate oxidase N-terminal" evidence="2">
    <location>
        <begin position="7"/>
        <end position="137"/>
    </location>
</feature>
<evidence type="ECO:0000313" key="3">
    <source>
        <dbReference type="EMBL" id="OZM72879.1"/>
    </source>
</evidence>
<dbReference type="RefSeq" id="WP_094862737.1">
    <property type="nucleotide sequence ID" value="NZ_NKYE01000006.1"/>
</dbReference>
<dbReference type="Gene3D" id="2.30.110.10">
    <property type="entry name" value="Electron Transport, Fmn-binding Protein, Chain A"/>
    <property type="match status" value="1"/>
</dbReference>
<dbReference type="GO" id="GO:0016627">
    <property type="term" value="F:oxidoreductase activity, acting on the CH-CH group of donors"/>
    <property type="evidence" value="ECO:0007669"/>
    <property type="project" value="TreeGrafter"/>
</dbReference>
<name>A0A263D3T9_9PSEU</name>
<dbReference type="SUPFAM" id="SSF50475">
    <property type="entry name" value="FMN-binding split barrel"/>
    <property type="match status" value="1"/>
</dbReference>